<dbReference type="SUPFAM" id="SSF52540">
    <property type="entry name" value="P-loop containing nucleoside triphosphate hydrolases"/>
    <property type="match status" value="2"/>
</dbReference>
<dbReference type="InterPro" id="IPR003593">
    <property type="entry name" value="AAA+_ATPase"/>
</dbReference>
<dbReference type="InterPro" id="IPR000641">
    <property type="entry name" value="CbxX/CfxQ"/>
</dbReference>
<evidence type="ECO:0000256" key="3">
    <source>
        <dbReference type="ARBA" id="ARBA00022840"/>
    </source>
</evidence>
<feature type="domain" description="AAA+ ATPase" evidence="5">
    <location>
        <begin position="698"/>
        <end position="836"/>
    </location>
</feature>
<dbReference type="CDD" id="cd00009">
    <property type="entry name" value="AAA"/>
    <property type="match status" value="2"/>
</dbReference>
<dbReference type="InterPro" id="IPR027417">
    <property type="entry name" value="P-loop_NTPase"/>
</dbReference>
<dbReference type="InterPro" id="IPR011050">
    <property type="entry name" value="Pectin_lyase_fold/virulence"/>
</dbReference>
<dbReference type="Gene3D" id="1.10.8.60">
    <property type="match status" value="2"/>
</dbReference>
<evidence type="ECO:0000256" key="1">
    <source>
        <dbReference type="ARBA" id="ARBA00010378"/>
    </source>
</evidence>
<dbReference type="InterPro" id="IPR039448">
    <property type="entry name" value="Beta_helix"/>
</dbReference>
<dbReference type="SMART" id="SM00382">
    <property type="entry name" value="AAA"/>
    <property type="match status" value="2"/>
</dbReference>
<evidence type="ECO:0000256" key="2">
    <source>
        <dbReference type="ARBA" id="ARBA00022741"/>
    </source>
</evidence>
<name>A0AAW4WKU4_9FIRM</name>
<sequence length="948" mass="105398">MRYLVGTDNNTWRLPDAIQAAAAGDTIEFQAGYSPVVDGIAISKDLHFEGKVTLAEGGNQNFTNVITGKFNINQQANVTFENIWICYGVERTNIINCKEQAEVSLINCVLENSQTDGEVYPLIYAENESKVVLKNTTIMENPKLYIKSYIESSKLELDNCVFQDCKLIIDNVDFKVNNSTLQTGDGNAINAAGCNVEIVNSTIKGCDKDKEYPAVWLDKSTASIVSSRILQPGFSAAICVKSGSGLHSEGNEFTSIKVEDAKATFKNTVIREGAMIQDESAACILGEWNILGESEDKIDLGIMNRSVVYGDTLTLNHVNSPNIRMTEDSIFSVKELKHNGGEVSELNIEAEEGCKTYYPKNGRASGNAGNGSEDSDKPQVSAREQLNQLIGLGSVKKEIDKMLRMVEFNQQRIAKGLEPQEQSYHSVFLGNPGTGKTTVARLIGEVLFESGAFKSDEFKLIEASEPDFISQNVGGTAQQTLALLEKAKGGVLFIDEAYALNKKDANVDFGIEAINTILKYMEDHRGEIMIIFAGYTKEMEEFLKTNPGLTSRVPNKFVFEDYTPDEIVEIGEKDLVKKQYQFEDEEYYAQQVKRAYRNSLDHSNARWIRNFNEKLLKAFANRVMNTGTEDLETITRADIDEVLAQGRYQASGKKDEDALERLQKLIGINGVKEQVNRFISLVELNHRREEQGMENSDFTLHSLFLGNPGTGKTTVARIVGEVLYQKGIISQKKFIEVSRSDLVAGYIGQTAKKTREVLESALGGVLFIDEAYSLSQGSENDFGKEAIDEILKFMEDHRKDMVIIFAGYTKEMSEFLQMNSGLASRIPHTFDFEDYTPDEIVKIGLLGLHNAAYEVDEAAYADLVKNNYSLTSDHSNGRWVRNLNEELIMVMSERVAHAEDADINQILQEDLDAVRAGNHGMRTLKSTEEGTEKVVADENGYAVPPSNS</sequence>
<dbReference type="Pfam" id="PF13229">
    <property type="entry name" value="Beta_helix"/>
    <property type="match status" value="1"/>
</dbReference>
<dbReference type="SUPFAM" id="SSF51126">
    <property type="entry name" value="Pectin lyase-like"/>
    <property type="match status" value="1"/>
</dbReference>
<evidence type="ECO:0000313" key="7">
    <source>
        <dbReference type="Proteomes" id="UP001198893"/>
    </source>
</evidence>
<dbReference type="InterPro" id="IPR003959">
    <property type="entry name" value="ATPase_AAA_core"/>
</dbReference>
<reference evidence="6" key="1">
    <citation type="submission" date="2021-10" db="EMBL/GenBank/DDBJ databases">
        <title>Anaerobic single-cell dispensing facilitates the cultivation of human gut bacteria.</title>
        <authorList>
            <person name="Afrizal A."/>
        </authorList>
    </citation>
    <scope>NUCLEOTIDE SEQUENCE</scope>
    <source>
        <strain evidence="6">CLA-AA-H204</strain>
    </source>
</reference>
<feature type="region of interest" description="Disordered" evidence="4">
    <location>
        <begin position="359"/>
        <end position="380"/>
    </location>
</feature>
<gene>
    <name evidence="6" type="ORF">LKD47_13750</name>
</gene>
<dbReference type="PRINTS" id="PR00819">
    <property type="entry name" value="CBXCFQXSUPER"/>
</dbReference>
<comment type="similarity">
    <text evidence="1">Belongs to the CbxX/CfxQ family.</text>
</comment>
<evidence type="ECO:0000256" key="4">
    <source>
        <dbReference type="SAM" id="MobiDB-lite"/>
    </source>
</evidence>
<dbReference type="FunFam" id="3.40.50.300:FF:000216">
    <property type="entry name" value="Type VII secretion ATPase EccA"/>
    <property type="match status" value="2"/>
</dbReference>
<dbReference type="Pfam" id="PF00004">
    <property type="entry name" value="AAA"/>
    <property type="match status" value="2"/>
</dbReference>
<organism evidence="6 7">
    <name type="scientific">Roseburia amylophila</name>
    <dbReference type="NCBI Taxonomy" id="2981794"/>
    <lineage>
        <taxon>Bacteria</taxon>
        <taxon>Bacillati</taxon>
        <taxon>Bacillota</taxon>
        <taxon>Clostridia</taxon>
        <taxon>Lachnospirales</taxon>
        <taxon>Lachnospiraceae</taxon>
        <taxon>Roseburia</taxon>
    </lineage>
</organism>
<dbReference type="PANTHER" id="PTHR43392:SF2">
    <property type="entry name" value="AAA-TYPE ATPASE FAMILY PROTEIN _ ANKYRIN REPEAT FAMILY PROTEIN"/>
    <property type="match status" value="1"/>
</dbReference>
<feature type="compositionally biased region" description="Low complexity" evidence="4">
    <location>
        <begin position="361"/>
        <end position="372"/>
    </location>
</feature>
<dbReference type="PANTHER" id="PTHR43392">
    <property type="entry name" value="AAA-TYPE ATPASE FAMILY PROTEIN / ANKYRIN REPEAT FAMILY PROTEIN"/>
    <property type="match status" value="1"/>
</dbReference>
<feature type="domain" description="AAA+ ATPase" evidence="5">
    <location>
        <begin position="422"/>
        <end position="563"/>
    </location>
</feature>
<comment type="caution">
    <text evidence="6">The sequence shown here is derived from an EMBL/GenBank/DDBJ whole genome shotgun (WGS) entry which is preliminary data.</text>
</comment>
<dbReference type="Gene3D" id="3.40.50.300">
    <property type="entry name" value="P-loop containing nucleotide triphosphate hydrolases"/>
    <property type="match status" value="2"/>
</dbReference>
<evidence type="ECO:0000259" key="5">
    <source>
        <dbReference type="SMART" id="SM00382"/>
    </source>
</evidence>
<dbReference type="Gene3D" id="2.160.20.10">
    <property type="entry name" value="Single-stranded right-handed beta-helix, Pectin lyase-like"/>
    <property type="match status" value="1"/>
</dbReference>
<dbReference type="GO" id="GO:0005524">
    <property type="term" value="F:ATP binding"/>
    <property type="evidence" value="ECO:0007669"/>
    <property type="project" value="UniProtKB-KW"/>
</dbReference>
<dbReference type="EMBL" id="JAJEQW010000019">
    <property type="protein sequence ID" value="MCC2243340.1"/>
    <property type="molecule type" value="Genomic_DNA"/>
</dbReference>
<dbReference type="AlphaFoldDB" id="A0AAW4WKU4"/>
<keyword evidence="2" id="KW-0547">Nucleotide-binding</keyword>
<dbReference type="InterPro" id="IPR050773">
    <property type="entry name" value="CbxX/CfxQ_RuBisCO_ESX"/>
</dbReference>
<keyword evidence="3" id="KW-0067">ATP-binding</keyword>
<accession>A0AAW4WKU4</accession>
<protein>
    <submittedName>
        <fullName evidence="6">AAA family ATPase</fullName>
    </submittedName>
</protein>
<dbReference type="Proteomes" id="UP001198893">
    <property type="component" value="Unassembled WGS sequence"/>
</dbReference>
<proteinExistence type="inferred from homology"/>
<dbReference type="GO" id="GO:0016887">
    <property type="term" value="F:ATP hydrolysis activity"/>
    <property type="evidence" value="ECO:0007669"/>
    <property type="project" value="InterPro"/>
</dbReference>
<dbReference type="RefSeq" id="WP_227710782.1">
    <property type="nucleotide sequence ID" value="NZ_JAJEQW010000019.1"/>
</dbReference>
<dbReference type="InterPro" id="IPR012334">
    <property type="entry name" value="Pectin_lyas_fold"/>
</dbReference>
<evidence type="ECO:0000313" key="6">
    <source>
        <dbReference type="EMBL" id="MCC2243340.1"/>
    </source>
</evidence>